<dbReference type="AlphaFoldDB" id="A0A4Y6PSW7"/>
<dbReference type="InterPro" id="IPR006129">
    <property type="entry name" value="AdhesinB"/>
</dbReference>
<name>A0A4Y6PSW7_PERCE</name>
<gene>
    <name evidence="5" type="ORF">FIV42_11885</name>
</gene>
<accession>A0A4Y6PSW7</accession>
<evidence type="ECO:0000256" key="3">
    <source>
        <dbReference type="RuleBase" id="RU003512"/>
    </source>
</evidence>
<keyword evidence="2" id="KW-0732">Signal</keyword>
<organism evidence="5 6">
    <name type="scientific">Persicimonas caeni</name>
    <dbReference type="NCBI Taxonomy" id="2292766"/>
    <lineage>
        <taxon>Bacteria</taxon>
        <taxon>Deltaproteobacteria</taxon>
        <taxon>Bradymonadales</taxon>
        <taxon>Bradymonadaceae</taxon>
        <taxon>Persicimonas</taxon>
    </lineage>
</organism>
<proteinExistence type="inferred from homology"/>
<dbReference type="PANTHER" id="PTHR42953">
    <property type="entry name" value="HIGH-AFFINITY ZINC UPTAKE SYSTEM PROTEIN ZNUA-RELATED"/>
    <property type="match status" value="1"/>
</dbReference>
<feature type="transmembrane region" description="Helical" evidence="4">
    <location>
        <begin position="32"/>
        <end position="58"/>
    </location>
</feature>
<dbReference type="GO" id="GO:0030001">
    <property type="term" value="P:metal ion transport"/>
    <property type="evidence" value="ECO:0007669"/>
    <property type="project" value="InterPro"/>
</dbReference>
<evidence type="ECO:0000313" key="6">
    <source>
        <dbReference type="Proteomes" id="UP000315995"/>
    </source>
</evidence>
<dbReference type="InterPro" id="IPR006127">
    <property type="entry name" value="ZnuA-like"/>
</dbReference>
<dbReference type="InterPro" id="IPR006128">
    <property type="entry name" value="Lipoprotein_PsaA-like"/>
</dbReference>
<protein>
    <submittedName>
        <fullName evidence="5">Zinc ABC transporter substrate-binding protein</fullName>
    </submittedName>
</protein>
<dbReference type="InterPro" id="IPR050492">
    <property type="entry name" value="Bact_metal-bind_prot9"/>
</dbReference>
<reference evidence="5 6" key="1">
    <citation type="submission" date="2019-06" db="EMBL/GenBank/DDBJ databases">
        <title>Persicimonas caeni gen. nov., sp. nov., a predatory bacterium isolated from solar saltern.</title>
        <authorList>
            <person name="Wang S."/>
        </authorList>
    </citation>
    <scope>NUCLEOTIDE SEQUENCE [LARGE SCALE GENOMIC DNA]</scope>
    <source>
        <strain evidence="5 6">YN101</strain>
    </source>
</reference>
<dbReference type="GO" id="GO:0046872">
    <property type="term" value="F:metal ion binding"/>
    <property type="evidence" value="ECO:0007669"/>
    <property type="project" value="InterPro"/>
</dbReference>
<comment type="similarity">
    <text evidence="3">Belongs to the bacterial solute-binding protein 9 family.</text>
</comment>
<evidence type="ECO:0000256" key="1">
    <source>
        <dbReference type="ARBA" id="ARBA00022448"/>
    </source>
</evidence>
<sequence>MRRLREHSTPSTWASKDIGAARTQRLATPMSLIAYVAGASLPAGPLITVATLLLALLLPQTAMAKVDIVTTVGDLAAVAKEVGGEHVSVELLASPQQDPHFVDAKPSFVRDVAKADLLIVNGMSLEAGWLPALVESSRNAKVQIGADGYFDASEHIARKGVPQGEISRAQGDVHPEGNPHYTLEPRQMARVALALGKRLAKLDPDHAKAYKTQAKAFAKKGLQTAKYWKKQFESLPKQCRNVVVYHEAWVYLTDWLSLNVVLPIEPKPGVPPNPKHVAKVFKTMKSEEVPVVIQMEYYPNSNTEMITKKTGAYLLIVQGQTREDQDYFSRVNKMAGELYSAVKARCE</sequence>
<evidence type="ECO:0000313" key="5">
    <source>
        <dbReference type="EMBL" id="QDG51416.1"/>
    </source>
</evidence>
<keyword evidence="4" id="KW-0812">Transmembrane</keyword>
<keyword evidence="4" id="KW-0472">Membrane</keyword>
<dbReference type="GO" id="GO:0007155">
    <property type="term" value="P:cell adhesion"/>
    <property type="evidence" value="ECO:0007669"/>
    <property type="project" value="InterPro"/>
</dbReference>
<dbReference type="PRINTS" id="PR00691">
    <property type="entry name" value="ADHESINB"/>
</dbReference>
<dbReference type="Gene3D" id="3.40.50.1980">
    <property type="entry name" value="Nitrogenase molybdenum iron protein domain"/>
    <property type="match status" value="2"/>
</dbReference>
<accession>A0A5B8Y621</accession>
<keyword evidence="4" id="KW-1133">Transmembrane helix</keyword>
<keyword evidence="6" id="KW-1185">Reference proteome</keyword>
<dbReference type="EMBL" id="CP041186">
    <property type="protein sequence ID" value="QDG51416.1"/>
    <property type="molecule type" value="Genomic_DNA"/>
</dbReference>
<dbReference type="OrthoDB" id="9810636at2"/>
<dbReference type="PRINTS" id="PR00690">
    <property type="entry name" value="ADHESNFAMILY"/>
</dbReference>
<keyword evidence="1 3" id="KW-0813">Transport</keyword>
<dbReference type="Proteomes" id="UP000315995">
    <property type="component" value="Chromosome"/>
</dbReference>
<evidence type="ECO:0000256" key="2">
    <source>
        <dbReference type="ARBA" id="ARBA00022729"/>
    </source>
</evidence>
<dbReference type="PANTHER" id="PTHR42953:SF2">
    <property type="entry name" value="ADHESION PROTEIN"/>
    <property type="match status" value="1"/>
</dbReference>
<dbReference type="Pfam" id="PF01297">
    <property type="entry name" value="ZnuA"/>
    <property type="match status" value="1"/>
</dbReference>
<evidence type="ECO:0000256" key="4">
    <source>
        <dbReference type="SAM" id="Phobius"/>
    </source>
</evidence>
<dbReference type="SUPFAM" id="SSF53807">
    <property type="entry name" value="Helical backbone' metal receptor"/>
    <property type="match status" value="1"/>
</dbReference>